<dbReference type="EMBL" id="PGCP01000015">
    <property type="protein sequence ID" value="PJC93191.1"/>
    <property type="molecule type" value="Genomic_DNA"/>
</dbReference>
<sequence length="147" mass="16619">MKIFQAKVDDIPRAAPLFVQYREFYQVPAEPVAAEAFLRERCARQESVLFLAENEAGELLGFAHLYPLFCSLELKPIWLLYDLFVAPSARKQGVAQALLARADDHGRATGAAFLMLSTATDNLGAQALYEQHGYRRDLDFYSYNKLL</sequence>
<keyword evidence="2" id="KW-0012">Acyltransferase</keyword>
<protein>
    <submittedName>
        <fullName evidence="4">GNAT family N-acetyltransferase</fullName>
    </submittedName>
</protein>
<dbReference type="RefSeq" id="WP_100860002.1">
    <property type="nucleotide sequence ID" value="NZ_PGCP01000015.1"/>
</dbReference>
<dbReference type="SUPFAM" id="SSF55729">
    <property type="entry name" value="Acyl-CoA N-acyltransferases (Nat)"/>
    <property type="match status" value="1"/>
</dbReference>
<dbReference type="Pfam" id="PF00583">
    <property type="entry name" value="Acetyltransf_1"/>
    <property type="match status" value="1"/>
</dbReference>
<proteinExistence type="predicted"/>
<dbReference type="Proteomes" id="UP000232060">
    <property type="component" value="Unassembled WGS sequence"/>
</dbReference>
<dbReference type="InterPro" id="IPR016181">
    <property type="entry name" value="Acyl_CoA_acyltransferase"/>
</dbReference>
<dbReference type="Gene3D" id="3.40.630.30">
    <property type="match status" value="1"/>
</dbReference>
<comment type="caution">
    <text evidence="4">The sequence shown here is derived from an EMBL/GenBank/DDBJ whole genome shotgun (WGS) entry which is preliminary data.</text>
</comment>
<evidence type="ECO:0000256" key="2">
    <source>
        <dbReference type="ARBA" id="ARBA00023315"/>
    </source>
</evidence>
<reference evidence="4 5" key="1">
    <citation type="submission" date="2017-11" db="EMBL/GenBank/DDBJ databases">
        <title>Draft genome sequence of environmental isolate Aeromonas lusitania sp. nov. MDC 2473.</title>
        <authorList>
            <person name="Colston S.M."/>
            <person name="Navarro A."/>
            <person name="Martinez-Murcia A.J."/>
            <person name="Graf J."/>
        </authorList>
    </citation>
    <scope>NUCLEOTIDE SEQUENCE [LARGE SCALE GENOMIC DNA]</scope>
    <source>
        <strain evidence="4 5">MDC 2473</strain>
    </source>
</reference>
<evidence type="ECO:0000313" key="5">
    <source>
        <dbReference type="Proteomes" id="UP000232060"/>
    </source>
</evidence>
<dbReference type="OrthoDB" id="9792929at2"/>
<dbReference type="PANTHER" id="PTHR43877">
    <property type="entry name" value="AMINOALKYLPHOSPHONATE N-ACETYLTRANSFERASE-RELATED-RELATED"/>
    <property type="match status" value="1"/>
</dbReference>
<organism evidence="4 5">
    <name type="scientific">Aeromonas lusitana</name>
    <dbReference type="NCBI Taxonomy" id="931529"/>
    <lineage>
        <taxon>Bacteria</taxon>
        <taxon>Pseudomonadati</taxon>
        <taxon>Pseudomonadota</taxon>
        <taxon>Gammaproteobacteria</taxon>
        <taxon>Aeromonadales</taxon>
        <taxon>Aeromonadaceae</taxon>
        <taxon>Aeromonas</taxon>
    </lineage>
</organism>
<accession>A0A2M8H9L4</accession>
<evidence type="ECO:0000313" key="4">
    <source>
        <dbReference type="EMBL" id="PJC93191.1"/>
    </source>
</evidence>
<evidence type="ECO:0000259" key="3">
    <source>
        <dbReference type="PROSITE" id="PS51186"/>
    </source>
</evidence>
<feature type="domain" description="N-acetyltransferase" evidence="3">
    <location>
        <begin position="1"/>
        <end position="147"/>
    </location>
</feature>
<dbReference type="PANTHER" id="PTHR43877:SF2">
    <property type="entry name" value="AMINOALKYLPHOSPHONATE N-ACETYLTRANSFERASE-RELATED"/>
    <property type="match status" value="1"/>
</dbReference>
<dbReference type="GO" id="GO:0016747">
    <property type="term" value="F:acyltransferase activity, transferring groups other than amino-acyl groups"/>
    <property type="evidence" value="ECO:0007669"/>
    <property type="project" value="InterPro"/>
</dbReference>
<dbReference type="InterPro" id="IPR050832">
    <property type="entry name" value="Bact_Acetyltransf"/>
</dbReference>
<dbReference type="PROSITE" id="PS51186">
    <property type="entry name" value="GNAT"/>
    <property type="match status" value="1"/>
</dbReference>
<dbReference type="AlphaFoldDB" id="A0A2M8H9L4"/>
<dbReference type="InterPro" id="IPR000182">
    <property type="entry name" value="GNAT_dom"/>
</dbReference>
<evidence type="ECO:0000256" key="1">
    <source>
        <dbReference type="ARBA" id="ARBA00022679"/>
    </source>
</evidence>
<gene>
    <name evidence="4" type="ORF">CUC44_11030</name>
</gene>
<keyword evidence="1 4" id="KW-0808">Transferase</keyword>
<keyword evidence="5" id="KW-1185">Reference proteome</keyword>
<dbReference type="CDD" id="cd04301">
    <property type="entry name" value="NAT_SF"/>
    <property type="match status" value="1"/>
</dbReference>
<name>A0A2M8H9L4_9GAMM</name>